<feature type="transmembrane region" description="Helical" evidence="4">
    <location>
        <begin position="305"/>
        <end position="323"/>
    </location>
</feature>
<dbReference type="Gene3D" id="1.20.1250.20">
    <property type="entry name" value="MFS general substrate transporter like domains"/>
    <property type="match status" value="1"/>
</dbReference>
<dbReference type="InterPro" id="IPR011701">
    <property type="entry name" value="MFS"/>
</dbReference>
<evidence type="ECO:0000313" key="6">
    <source>
        <dbReference type="Proteomes" id="UP000009175"/>
    </source>
</evidence>
<dbReference type="Pfam" id="PF07690">
    <property type="entry name" value="MFS_1"/>
    <property type="match status" value="1"/>
</dbReference>
<dbReference type="Proteomes" id="UP000009175">
    <property type="component" value="Chromosome"/>
</dbReference>
<evidence type="ECO:0000256" key="4">
    <source>
        <dbReference type="SAM" id="Phobius"/>
    </source>
</evidence>
<dbReference type="OrthoDB" id="9774288at2"/>
<gene>
    <name evidence="5" type="ordered locus">Sama_2883</name>
</gene>
<feature type="transmembrane region" description="Helical" evidence="4">
    <location>
        <begin position="282"/>
        <end position="299"/>
    </location>
</feature>
<evidence type="ECO:0000256" key="3">
    <source>
        <dbReference type="ARBA" id="ARBA00023136"/>
    </source>
</evidence>
<keyword evidence="2 4" id="KW-1133">Transmembrane helix</keyword>
<keyword evidence="3 4" id="KW-0472">Membrane</keyword>
<feature type="transmembrane region" description="Helical" evidence="4">
    <location>
        <begin position="87"/>
        <end position="105"/>
    </location>
</feature>
<feature type="transmembrane region" description="Helical" evidence="4">
    <location>
        <begin position="149"/>
        <end position="171"/>
    </location>
</feature>
<dbReference type="STRING" id="326297.Sama_2883"/>
<dbReference type="EMBL" id="CP000507">
    <property type="protein sequence ID" value="ABM01086.1"/>
    <property type="molecule type" value="Genomic_DNA"/>
</dbReference>
<evidence type="ECO:0000256" key="2">
    <source>
        <dbReference type="ARBA" id="ARBA00022989"/>
    </source>
</evidence>
<feature type="transmembrane region" description="Helical" evidence="4">
    <location>
        <begin position="217"/>
        <end position="240"/>
    </location>
</feature>
<dbReference type="AlphaFoldDB" id="A1S9M9"/>
<evidence type="ECO:0000256" key="1">
    <source>
        <dbReference type="ARBA" id="ARBA00022692"/>
    </source>
</evidence>
<proteinExistence type="predicted"/>
<dbReference type="HOGENOM" id="CLU_057648_0_0_6"/>
<accession>A1S9M9</accession>
<evidence type="ECO:0000313" key="5">
    <source>
        <dbReference type="EMBL" id="ABM01086.1"/>
    </source>
</evidence>
<reference evidence="5 6" key="1">
    <citation type="submission" date="2006-12" db="EMBL/GenBank/DDBJ databases">
        <title>Complete sequence of Shewanella amazonensis SB2B.</title>
        <authorList>
            <consortium name="US DOE Joint Genome Institute"/>
            <person name="Copeland A."/>
            <person name="Lucas S."/>
            <person name="Lapidus A."/>
            <person name="Barry K."/>
            <person name="Detter J.C."/>
            <person name="Glavina del Rio T."/>
            <person name="Hammon N."/>
            <person name="Israni S."/>
            <person name="Dalin E."/>
            <person name="Tice H."/>
            <person name="Pitluck S."/>
            <person name="Munk A.C."/>
            <person name="Brettin T."/>
            <person name="Bruce D."/>
            <person name="Han C."/>
            <person name="Tapia R."/>
            <person name="Gilna P."/>
            <person name="Schmutz J."/>
            <person name="Larimer F."/>
            <person name="Land M."/>
            <person name="Hauser L."/>
            <person name="Kyrpides N."/>
            <person name="Mikhailova N."/>
            <person name="Fredrickson J."/>
            <person name="Richardson P."/>
        </authorList>
    </citation>
    <scope>NUCLEOTIDE SEQUENCE [LARGE SCALE GENOMIC DNA]</scope>
    <source>
        <strain evidence="6">ATCC BAA-1098 / SB2B</strain>
    </source>
</reference>
<feature type="transmembrane region" description="Helical" evidence="4">
    <location>
        <begin position="252"/>
        <end position="270"/>
    </location>
</feature>
<keyword evidence="6" id="KW-1185">Reference proteome</keyword>
<feature type="transmembrane region" description="Helical" evidence="4">
    <location>
        <begin position="177"/>
        <end position="197"/>
    </location>
</feature>
<sequence length="412" mass="46049">MPKSSVFTGVNMLSGSEGQQAQRLLLWMTFIMSMVFAVWQALLNNFVIERAHFSGAEIGMLQSLREVPGFLAFTAIFVLLIIREQSFALLSLLVMSIGVAITGFLPSVMGLYFTTVLMSVGFHYYETLNQSLTLQWVDKEHTAGFMGKALSWKAAAALGGYGSIWLLMTVFKLDYVWMYAFVGGMGCLMTLGLWRHFPRFDTGEVQHKKVILRRRYWLYYLLTFFSGARRQIFVVFAGFMMVEKFHYSVSEITALFLINYVINLLFAPAIGRLIGRIGERNALCLEYVGLIGVFVSYALVENAHFAAALYVIDHLLFAMAIAMKTYFQKIADRPDIAASMSVSFTINHIAAVVIPVLLGYLWLESNAAVFYIGAAMAVCSLMLSLNVPRHPAPGNEVLFPAKALTQRPDAAQ</sequence>
<name>A1S9M9_SHEAM</name>
<feature type="transmembrane region" description="Helical" evidence="4">
    <location>
        <begin position="344"/>
        <end position="363"/>
    </location>
</feature>
<keyword evidence="1 4" id="KW-0812">Transmembrane</keyword>
<dbReference type="SUPFAM" id="SSF103473">
    <property type="entry name" value="MFS general substrate transporter"/>
    <property type="match status" value="1"/>
</dbReference>
<feature type="transmembrane region" description="Helical" evidence="4">
    <location>
        <begin position="369"/>
        <end position="387"/>
    </location>
</feature>
<organism evidence="5 6">
    <name type="scientific">Shewanella amazonensis (strain ATCC BAA-1098 / SB2B)</name>
    <dbReference type="NCBI Taxonomy" id="326297"/>
    <lineage>
        <taxon>Bacteria</taxon>
        <taxon>Pseudomonadati</taxon>
        <taxon>Pseudomonadota</taxon>
        <taxon>Gammaproteobacteria</taxon>
        <taxon>Alteromonadales</taxon>
        <taxon>Shewanellaceae</taxon>
        <taxon>Shewanella</taxon>
    </lineage>
</organism>
<feature type="transmembrane region" description="Helical" evidence="4">
    <location>
        <begin position="24"/>
        <end position="43"/>
    </location>
</feature>
<dbReference type="KEGG" id="saz:Sama_2883"/>
<dbReference type="GO" id="GO:0022857">
    <property type="term" value="F:transmembrane transporter activity"/>
    <property type="evidence" value="ECO:0007669"/>
    <property type="project" value="InterPro"/>
</dbReference>
<feature type="transmembrane region" description="Helical" evidence="4">
    <location>
        <begin position="63"/>
        <end position="82"/>
    </location>
</feature>
<dbReference type="eggNOG" id="COG2223">
    <property type="taxonomic scope" value="Bacteria"/>
</dbReference>
<protein>
    <submittedName>
        <fullName evidence="5">Major facilitator superfamily MFS_1</fullName>
    </submittedName>
</protein>
<dbReference type="InterPro" id="IPR036259">
    <property type="entry name" value="MFS_trans_sf"/>
</dbReference>